<dbReference type="PANTHER" id="PTHR37017:SF11">
    <property type="entry name" value="ESTERASE_LIPASE_THIOESTERASE DOMAIN-CONTAINING PROTEIN"/>
    <property type="match status" value="1"/>
</dbReference>
<gene>
    <name evidence="2" type="ORF">DDE20_03640</name>
</gene>
<feature type="domain" description="AB hydrolase-1" evidence="1">
    <location>
        <begin position="4"/>
        <end position="230"/>
    </location>
</feature>
<dbReference type="Gene3D" id="3.40.50.1820">
    <property type="entry name" value="alpha/beta hydrolase"/>
    <property type="match status" value="1"/>
</dbReference>
<name>A0A2T8HYX3_9RHOB</name>
<evidence type="ECO:0000259" key="1">
    <source>
        <dbReference type="Pfam" id="PF12697"/>
    </source>
</evidence>
<dbReference type="InterPro" id="IPR000073">
    <property type="entry name" value="AB_hydrolase_1"/>
</dbReference>
<keyword evidence="3" id="KW-1185">Reference proteome</keyword>
<dbReference type="InterPro" id="IPR052897">
    <property type="entry name" value="Sec-Metab_Biosynth_Hydrolase"/>
</dbReference>
<dbReference type="RefSeq" id="WP_116557045.1">
    <property type="nucleotide sequence ID" value="NZ_QDKM01000001.1"/>
</dbReference>
<dbReference type="OrthoDB" id="9814966at2"/>
<dbReference type="EMBL" id="QDKM01000001">
    <property type="protein sequence ID" value="PVH30624.1"/>
    <property type="molecule type" value="Genomic_DNA"/>
</dbReference>
<dbReference type="InterPro" id="IPR029058">
    <property type="entry name" value="AB_hydrolase_fold"/>
</dbReference>
<dbReference type="SUPFAM" id="SSF53474">
    <property type="entry name" value="alpha/beta-Hydrolases"/>
    <property type="match status" value="1"/>
</dbReference>
<dbReference type="AlphaFoldDB" id="A0A2T8HYX3"/>
<protein>
    <recommendedName>
        <fullName evidence="1">AB hydrolase-1 domain-containing protein</fullName>
    </recommendedName>
</protein>
<evidence type="ECO:0000313" key="2">
    <source>
        <dbReference type="EMBL" id="PVH30624.1"/>
    </source>
</evidence>
<organism evidence="2 3">
    <name type="scientific">Pararhodobacter oceanensis</name>
    <dbReference type="NCBI Taxonomy" id="2172121"/>
    <lineage>
        <taxon>Bacteria</taxon>
        <taxon>Pseudomonadati</taxon>
        <taxon>Pseudomonadota</taxon>
        <taxon>Alphaproteobacteria</taxon>
        <taxon>Rhodobacterales</taxon>
        <taxon>Paracoccaceae</taxon>
        <taxon>Pararhodobacter</taxon>
    </lineage>
</organism>
<dbReference type="Pfam" id="PF12697">
    <property type="entry name" value="Abhydrolase_6"/>
    <property type="match status" value="1"/>
</dbReference>
<dbReference type="PANTHER" id="PTHR37017">
    <property type="entry name" value="AB HYDROLASE-1 DOMAIN-CONTAINING PROTEIN-RELATED"/>
    <property type="match status" value="1"/>
</dbReference>
<accession>A0A2T8HYX3</accession>
<dbReference type="Proteomes" id="UP000245911">
    <property type="component" value="Unassembled WGS sequence"/>
</dbReference>
<sequence length="238" mass="24832">MARIILIHGAWGTRKTWAAVAPLLTAAGHDVEALDLPGHGESAVPPDQVGMAEYVAHVEAVLAGGPPAVLVGHSMGGMVIAQVAARQPARVRACVYVAALLPRDGESLLDLIRQQDARGVQDAVRPGPLRGTTVLEPELAAQALFPDASPAQAARAMQEVCAQSNKAQGDPAILGGGFAQVPRAYVFCAQDRVVTLALQQEMVARTPCEAVFTLDSGHVPQLTQPKALARILDGLAQV</sequence>
<comment type="caution">
    <text evidence="2">The sequence shown here is derived from an EMBL/GenBank/DDBJ whole genome shotgun (WGS) entry which is preliminary data.</text>
</comment>
<evidence type="ECO:0000313" key="3">
    <source>
        <dbReference type="Proteomes" id="UP000245911"/>
    </source>
</evidence>
<dbReference type="PRINTS" id="PR00111">
    <property type="entry name" value="ABHYDROLASE"/>
</dbReference>
<reference evidence="2 3" key="1">
    <citation type="submission" date="2018-04" db="EMBL/GenBank/DDBJ databases">
        <title>Pararhodobacter oceanense sp. nov., isolated from marine intertidal sediment.</title>
        <authorList>
            <person name="Wang X.-L."/>
            <person name="Du Z.-J."/>
        </authorList>
    </citation>
    <scope>NUCLEOTIDE SEQUENCE [LARGE SCALE GENOMIC DNA]</scope>
    <source>
        <strain evidence="2 3">AM505</strain>
    </source>
</reference>
<proteinExistence type="predicted"/>